<organism evidence="2">
    <name type="scientific">marine sediment metagenome</name>
    <dbReference type="NCBI Taxonomy" id="412755"/>
    <lineage>
        <taxon>unclassified sequences</taxon>
        <taxon>metagenomes</taxon>
        <taxon>ecological metagenomes</taxon>
    </lineage>
</organism>
<proteinExistence type="predicted"/>
<comment type="caution">
    <text evidence="2">The sequence shown here is derived from an EMBL/GenBank/DDBJ whole genome shotgun (WGS) entry which is preliminary data.</text>
</comment>
<reference evidence="2" key="1">
    <citation type="journal article" date="2014" name="Front. Microbiol.">
        <title>High frequency of phylogenetically diverse reductive dehalogenase-homologous genes in deep subseafloor sedimentary metagenomes.</title>
        <authorList>
            <person name="Kawai M."/>
            <person name="Futagami T."/>
            <person name="Toyoda A."/>
            <person name="Takaki Y."/>
            <person name="Nishi S."/>
            <person name="Hori S."/>
            <person name="Arai W."/>
            <person name="Tsubouchi T."/>
            <person name="Morono Y."/>
            <person name="Uchiyama I."/>
            <person name="Ito T."/>
            <person name="Fujiyama A."/>
            <person name="Inagaki F."/>
            <person name="Takami H."/>
        </authorList>
    </citation>
    <scope>NUCLEOTIDE SEQUENCE</scope>
    <source>
        <strain evidence="2">Expedition CK06-06</strain>
    </source>
</reference>
<protein>
    <submittedName>
        <fullName evidence="2">Uncharacterized protein</fullName>
    </submittedName>
</protein>
<evidence type="ECO:0000256" key="1">
    <source>
        <dbReference type="SAM" id="MobiDB-lite"/>
    </source>
</evidence>
<sequence length="53" mass="5681">AGAYESLPANLPGLSMPSSQPLRPTEWRLKLRIARLTPSSLRASSRAQSMAAS</sequence>
<dbReference type="AlphaFoldDB" id="X1UMP4"/>
<feature type="region of interest" description="Disordered" evidence="1">
    <location>
        <begin position="1"/>
        <end position="22"/>
    </location>
</feature>
<accession>X1UMP4</accession>
<feature type="non-terminal residue" evidence="2">
    <location>
        <position position="1"/>
    </location>
</feature>
<gene>
    <name evidence="2" type="ORF">S12H4_52058</name>
</gene>
<evidence type="ECO:0000313" key="2">
    <source>
        <dbReference type="EMBL" id="GAJ04862.1"/>
    </source>
</evidence>
<name>X1UMP4_9ZZZZ</name>
<dbReference type="EMBL" id="BARW01032980">
    <property type="protein sequence ID" value="GAJ04862.1"/>
    <property type="molecule type" value="Genomic_DNA"/>
</dbReference>